<dbReference type="SFLD" id="SFLDG01129">
    <property type="entry name" value="C1.5:_HAD__Beta-PGM__Phosphata"/>
    <property type="match status" value="1"/>
</dbReference>
<comment type="cofactor">
    <cofactor evidence="1">
        <name>Mg(2+)</name>
        <dbReference type="ChEBI" id="CHEBI:18420"/>
    </cofactor>
</comment>
<dbReference type="GO" id="GO:0046872">
    <property type="term" value="F:metal ion binding"/>
    <property type="evidence" value="ECO:0007669"/>
    <property type="project" value="UniProtKB-KW"/>
</dbReference>
<dbReference type="OrthoDB" id="31229at2157"/>
<dbReference type="SUPFAM" id="SSF56784">
    <property type="entry name" value="HAD-like"/>
    <property type="match status" value="1"/>
</dbReference>
<dbReference type="Gene3D" id="3.40.50.1000">
    <property type="entry name" value="HAD superfamily/HAD-like"/>
    <property type="match status" value="1"/>
</dbReference>
<evidence type="ECO:0000256" key="3">
    <source>
        <dbReference type="ARBA" id="ARBA00007958"/>
    </source>
</evidence>
<dbReference type="InterPro" id="IPR051400">
    <property type="entry name" value="HAD-like_hydrolase"/>
</dbReference>
<evidence type="ECO:0000256" key="2">
    <source>
        <dbReference type="ARBA" id="ARBA00003513"/>
    </source>
</evidence>
<keyword evidence="7" id="KW-0460">Magnesium</keyword>
<dbReference type="Pfam" id="PF00702">
    <property type="entry name" value="Hydrolase"/>
    <property type="match status" value="1"/>
</dbReference>
<keyword evidence="9" id="KW-1185">Reference proteome</keyword>
<dbReference type="NCBIfam" id="TIGR01509">
    <property type="entry name" value="HAD-SF-IA-v3"/>
    <property type="match status" value="1"/>
</dbReference>
<proteinExistence type="inferred from homology"/>
<dbReference type="PRINTS" id="PR00413">
    <property type="entry name" value="HADHALOGNASE"/>
</dbReference>
<evidence type="ECO:0000256" key="6">
    <source>
        <dbReference type="ARBA" id="ARBA00022801"/>
    </source>
</evidence>
<dbReference type="NCBIfam" id="TIGR02253">
    <property type="entry name" value="CTE7"/>
    <property type="match status" value="1"/>
</dbReference>
<evidence type="ECO:0000313" key="8">
    <source>
        <dbReference type="EMBL" id="ASJ01856.1"/>
    </source>
</evidence>
<evidence type="ECO:0000256" key="7">
    <source>
        <dbReference type="ARBA" id="ARBA00022842"/>
    </source>
</evidence>
<reference evidence="8 9" key="1">
    <citation type="submission" date="2016-03" db="EMBL/GenBank/DDBJ databases">
        <title>Complete genome sequence of Thermococcus profundus strain DT5432.</title>
        <authorList>
            <person name="Oger P.M."/>
        </authorList>
    </citation>
    <scope>NUCLEOTIDE SEQUENCE [LARGE SCALE GENOMIC DNA]</scope>
    <source>
        <strain evidence="8 9">DT 5432</strain>
    </source>
</reference>
<sequence length="218" mass="25664">MAVRVKAVLFDIDHTLLTEMPLIQLFLPQVYEKLSKRLGINKEEARKRFLDEIFTRRETYEWHDWNFFFRLFGLDMRYEEILKRYPHKLRVYPDTIPTLEWLKGMGIKLGVVTSGPEYQRLKLKLAGLDGYFDSIVTRDDVGVIKPDPKIFIRALEELEVKPGEALMVGDSLWQDVYGGKNVGMKTVWISRDGETDFHMADFRIRTLHELRKIVVVVE</sequence>
<evidence type="ECO:0000256" key="5">
    <source>
        <dbReference type="ARBA" id="ARBA00022723"/>
    </source>
</evidence>
<dbReference type="GO" id="GO:0044281">
    <property type="term" value="P:small molecule metabolic process"/>
    <property type="evidence" value="ECO:0007669"/>
    <property type="project" value="UniProtKB-ARBA"/>
</dbReference>
<keyword evidence="6" id="KW-0378">Hydrolase</keyword>
<dbReference type="GO" id="GO:0016791">
    <property type="term" value="F:phosphatase activity"/>
    <property type="evidence" value="ECO:0007669"/>
    <property type="project" value="TreeGrafter"/>
</dbReference>
<accession>A0A2Z2M859</accession>
<dbReference type="InterPro" id="IPR006439">
    <property type="entry name" value="HAD-SF_hydro_IA"/>
</dbReference>
<evidence type="ECO:0000313" key="9">
    <source>
        <dbReference type="Proteomes" id="UP000250179"/>
    </source>
</evidence>
<dbReference type="AlphaFoldDB" id="A0A2Z2M859"/>
<dbReference type="PANTHER" id="PTHR46470:SF2">
    <property type="entry name" value="GLYCERALDEHYDE 3-PHOSPHATE PHOSPHATASE"/>
    <property type="match status" value="1"/>
</dbReference>
<dbReference type="InterPro" id="IPR011950">
    <property type="entry name" value="HAD-SF_hydro_IA_CTE7"/>
</dbReference>
<protein>
    <recommendedName>
        <fullName evidence="4">Glyceraldehyde 3-phosphate phosphatase</fullName>
    </recommendedName>
</protein>
<keyword evidence="5" id="KW-0479">Metal-binding</keyword>
<dbReference type="Proteomes" id="UP000250179">
    <property type="component" value="Chromosome"/>
</dbReference>
<name>A0A2Z2M859_THEPR</name>
<dbReference type="NCBIfam" id="TIGR01549">
    <property type="entry name" value="HAD-SF-IA-v1"/>
    <property type="match status" value="1"/>
</dbReference>
<dbReference type="InterPro" id="IPR023214">
    <property type="entry name" value="HAD_sf"/>
</dbReference>
<dbReference type="SFLD" id="SFLDS00003">
    <property type="entry name" value="Haloacid_Dehalogenase"/>
    <property type="match status" value="1"/>
</dbReference>
<dbReference type="KEGG" id="tprf:A3L09_00560"/>
<dbReference type="PANTHER" id="PTHR46470">
    <property type="entry name" value="N-ACYLNEURAMINATE-9-PHOSPHATASE"/>
    <property type="match status" value="1"/>
</dbReference>
<dbReference type="SFLD" id="SFLDG01135">
    <property type="entry name" value="C1.5.6:_HAD__Beta-PGM__Phospha"/>
    <property type="match status" value="1"/>
</dbReference>
<gene>
    <name evidence="8" type="ORF">A3L09_00560</name>
</gene>
<evidence type="ECO:0000256" key="1">
    <source>
        <dbReference type="ARBA" id="ARBA00001946"/>
    </source>
</evidence>
<dbReference type="Gene3D" id="1.10.150.520">
    <property type="match status" value="1"/>
</dbReference>
<evidence type="ECO:0000256" key="4">
    <source>
        <dbReference type="ARBA" id="ARBA00019531"/>
    </source>
</evidence>
<dbReference type="InterPro" id="IPR036412">
    <property type="entry name" value="HAD-like_sf"/>
</dbReference>
<comment type="similarity">
    <text evidence="3">Belongs to the HAD-like hydrolase superfamily.</text>
</comment>
<comment type="function">
    <text evidence="2">Catalyzes the dephosphorylation of D,L-glyceraldehyde 3-phosphate in vitro.</text>
</comment>
<dbReference type="EMBL" id="CP014862">
    <property type="protein sequence ID" value="ASJ01856.1"/>
    <property type="molecule type" value="Genomic_DNA"/>
</dbReference>
<organism evidence="8 9">
    <name type="scientific">Thermococcus profundus</name>
    <dbReference type="NCBI Taxonomy" id="49899"/>
    <lineage>
        <taxon>Archaea</taxon>
        <taxon>Methanobacteriati</taxon>
        <taxon>Methanobacteriota</taxon>
        <taxon>Thermococci</taxon>
        <taxon>Thermococcales</taxon>
        <taxon>Thermococcaceae</taxon>
        <taxon>Thermococcus</taxon>
    </lineage>
</organism>